<keyword evidence="3 8" id="KW-0812">Transmembrane</keyword>
<comment type="similarity">
    <text evidence="7">Belongs to the PpiD chaperone family.</text>
</comment>
<evidence type="ECO:0000256" key="3">
    <source>
        <dbReference type="ARBA" id="ARBA00022692"/>
    </source>
</evidence>
<evidence type="ECO:0000313" key="10">
    <source>
        <dbReference type="EMBL" id="SFV57408.1"/>
    </source>
</evidence>
<dbReference type="InterPro" id="IPR052029">
    <property type="entry name" value="PpiD_chaperone"/>
</dbReference>
<keyword evidence="6" id="KW-0143">Chaperone</keyword>
<dbReference type="GO" id="GO:0005886">
    <property type="term" value="C:plasma membrane"/>
    <property type="evidence" value="ECO:0007669"/>
    <property type="project" value="UniProtKB-SubCell"/>
</dbReference>
<keyword evidence="5 8" id="KW-0472">Membrane</keyword>
<keyword evidence="10" id="KW-0413">Isomerase</keyword>
<gene>
    <name evidence="10" type="ORF">MNB_SV-8-945</name>
</gene>
<evidence type="ECO:0000256" key="8">
    <source>
        <dbReference type="SAM" id="Phobius"/>
    </source>
</evidence>
<dbReference type="AlphaFoldDB" id="A0A1W1BUX5"/>
<keyword evidence="4 8" id="KW-1133">Transmembrane helix</keyword>
<evidence type="ECO:0000256" key="7">
    <source>
        <dbReference type="ARBA" id="ARBA00038408"/>
    </source>
</evidence>
<evidence type="ECO:0000256" key="4">
    <source>
        <dbReference type="ARBA" id="ARBA00022989"/>
    </source>
</evidence>
<evidence type="ECO:0000256" key="5">
    <source>
        <dbReference type="ARBA" id="ARBA00023136"/>
    </source>
</evidence>
<reference evidence="10" key="1">
    <citation type="submission" date="2016-10" db="EMBL/GenBank/DDBJ databases">
        <authorList>
            <person name="de Groot N.N."/>
        </authorList>
    </citation>
    <scope>NUCLEOTIDE SEQUENCE</scope>
</reference>
<dbReference type="Pfam" id="PF13145">
    <property type="entry name" value="Rotamase_2"/>
    <property type="match status" value="1"/>
</dbReference>
<dbReference type="GO" id="GO:0003755">
    <property type="term" value="F:peptidyl-prolyl cis-trans isomerase activity"/>
    <property type="evidence" value="ECO:0007669"/>
    <property type="project" value="UniProtKB-EC"/>
</dbReference>
<evidence type="ECO:0000259" key="9">
    <source>
        <dbReference type="Pfam" id="PF13145"/>
    </source>
</evidence>
<proteinExistence type="inferred from homology"/>
<dbReference type="SUPFAM" id="SSF109998">
    <property type="entry name" value="Triger factor/SurA peptide-binding domain-like"/>
    <property type="match status" value="1"/>
</dbReference>
<protein>
    <submittedName>
        <fullName evidence="10">Peptidyl-prolyl cis-trans isomerase PpiD</fullName>
        <ecNumber evidence="10">5.2.1.8</ecNumber>
    </submittedName>
</protein>
<dbReference type="InterPro" id="IPR027304">
    <property type="entry name" value="Trigger_fact/SurA_dom_sf"/>
</dbReference>
<evidence type="ECO:0000256" key="1">
    <source>
        <dbReference type="ARBA" id="ARBA00004401"/>
    </source>
</evidence>
<organism evidence="10">
    <name type="scientific">hydrothermal vent metagenome</name>
    <dbReference type="NCBI Taxonomy" id="652676"/>
    <lineage>
        <taxon>unclassified sequences</taxon>
        <taxon>metagenomes</taxon>
        <taxon>ecological metagenomes</taxon>
    </lineage>
</organism>
<keyword evidence="2" id="KW-1003">Cell membrane</keyword>
<dbReference type="PANTHER" id="PTHR47529:SF1">
    <property type="entry name" value="PERIPLASMIC CHAPERONE PPID"/>
    <property type="match status" value="1"/>
</dbReference>
<evidence type="ECO:0000256" key="6">
    <source>
        <dbReference type="ARBA" id="ARBA00023186"/>
    </source>
</evidence>
<dbReference type="InterPro" id="IPR000297">
    <property type="entry name" value="PPIase_PpiC"/>
</dbReference>
<name>A0A1W1BUX5_9ZZZZ</name>
<feature type="domain" description="PpiC" evidence="9">
    <location>
        <begin position="239"/>
        <end position="359"/>
    </location>
</feature>
<comment type="subcellular location">
    <subcellularLocation>
        <location evidence="1">Cell membrane</location>
        <topology evidence="1">Single-pass type II membrane protein</topology>
    </subcellularLocation>
</comment>
<dbReference type="EMBL" id="FPHD01000046">
    <property type="protein sequence ID" value="SFV57408.1"/>
    <property type="molecule type" value="Genomic_DNA"/>
</dbReference>
<dbReference type="EC" id="5.2.1.8" evidence="10"/>
<dbReference type="Gene3D" id="1.10.4030.10">
    <property type="entry name" value="Porin chaperone SurA, peptide-binding domain"/>
    <property type="match status" value="1"/>
</dbReference>
<evidence type="ECO:0000256" key="2">
    <source>
        <dbReference type="ARBA" id="ARBA00022475"/>
    </source>
</evidence>
<dbReference type="Pfam" id="PF13624">
    <property type="entry name" value="SurA_N_3"/>
    <property type="match status" value="1"/>
</dbReference>
<accession>A0A1W1BUX5</accession>
<feature type="transmembrane region" description="Helical" evidence="8">
    <location>
        <begin position="12"/>
        <end position="34"/>
    </location>
</feature>
<sequence>MISWMQKHNKYLVWTIWVATVAFIGAGFVGWGSYSFGSKAGNVAKVGSIEIPQTKLNMVYSNIYNQYNQMMQGKLDKKKAKEMGLIKQAFATLATQAKILNFAKDAGIVVSDKEVVDALEAIKGFQKNGSFNKEIYQAYLRNQRLKAKAFEEGLREELIINKTLALLNVDALPLETEAVSAAMNVADKLAYKVLTPSDVDFTVDEAKCKAYWKARKENYMTKKSYKLSIVWTPSSETAVTEDALKAFYEENSFNYTDANGKQLSYDEAKKQVTKDLKLKKSKKTAQKNYIAFKKGKLSSTETVTLPVGDLKLPKTLWDEIQQKNKGDILKPKIVGDKYATIKIDNINEPAVMTYKEAKDEVTKSYISQAKKEALLTLAESTLKSLNDANATISDFVTLEKHDNLKPLNAQESLQFLQKLFTSKKEKGIISVLDKVIVYNIKEQKLLPMDENKTDAVKQTVNQMKKRTFETNLIKMLDKKYPTEVYMGGLTN</sequence>
<dbReference type="PANTHER" id="PTHR47529">
    <property type="entry name" value="PEPTIDYL-PROLYL CIS-TRANS ISOMERASE D"/>
    <property type="match status" value="1"/>
</dbReference>